<dbReference type="SUPFAM" id="SSF53098">
    <property type="entry name" value="Ribonuclease H-like"/>
    <property type="match status" value="1"/>
</dbReference>
<dbReference type="Pfam" id="PF08699">
    <property type="entry name" value="ArgoL1"/>
    <property type="match status" value="1"/>
</dbReference>
<dbReference type="InterPro" id="IPR003165">
    <property type="entry name" value="Piwi"/>
</dbReference>
<dbReference type="PROSITE" id="PS50821">
    <property type="entry name" value="PAZ"/>
    <property type="match status" value="1"/>
</dbReference>
<evidence type="ECO:0000256" key="1">
    <source>
        <dbReference type="SAM" id="MobiDB-lite"/>
    </source>
</evidence>
<keyword evidence="5" id="KW-1185">Reference proteome</keyword>
<dbReference type="CDD" id="cd04657">
    <property type="entry name" value="Piwi_ago-like"/>
    <property type="match status" value="1"/>
</dbReference>
<feature type="compositionally biased region" description="Polar residues" evidence="1">
    <location>
        <begin position="218"/>
        <end position="239"/>
    </location>
</feature>
<dbReference type="Gene3D" id="3.40.50.2300">
    <property type="match status" value="1"/>
</dbReference>
<accession>A0A9P0AC87</accession>
<dbReference type="SMART" id="SM00950">
    <property type="entry name" value="Piwi"/>
    <property type="match status" value="1"/>
</dbReference>
<feature type="region of interest" description="Disordered" evidence="1">
    <location>
        <begin position="1"/>
        <end position="262"/>
    </location>
</feature>
<dbReference type="Proteomes" id="UP001152759">
    <property type="component" value="Chromosome 3"/>
</dbReference>
<dbReference type="PANTHER" id="PTHR22891">
    <property type="entry name" value="EUKARYOTIC TRANSLATION INITIATION FACTOR 2C"/>
    <property type="match status" value="1"/>
</dbReference>
<evidence type="ECO:0000313" key="4">
    <source>
        <dbReference type="EMBL" id="CAH0387529.1"/>
    </source>
</evidence>
<dbReference type="SUPFAM" id="SSF101690">
    <property type="entry name" value="PAZ domain"/>
    <property type="match status" value="1"/>
</dbReference>
<feature type="compositionally biased region" description="Basic and acidic residues" evidence="1">
    <location>
        <begin position="240"/>
        <end position="258"/>
    </location>
</feature>
<dbReference type="PROSITE" id="PS50822">
    <property type="entry name" value="PIWI"/>
    <property type="match status" value="1"/>
</dbReference>
<evidence type="ECO:0000259" key="3">
    <source>
        <dbReference type="PROSITE" id="PS50822"/>
    </source>
</evidence>
<reference evidence="4" key="1">
    <citation type="submission" date="2021-12" db="EMBL/GenBank/DDBJ databases">
        <authorList>
            <person name="King R."/>
        </authorList>
    </citation>
    <scope>NUCLEOTIDE SEQUENCE</scope>
</reference>
<feature type="compositionally biased region" description="Basic and acidic residues" evidence="1">
    <location>
        <begin position="1"/>
        <end position="11"/>
    </location>
</feature>
<feature type="domain" description="Piwi" evidence="3">
    <location>
        <begin position="769"/>
        <end position="1064"/>
    </location>
</feature>
<dbReference type="Gene3D" id="2.170.260.10">
    <property type="entry name" value="paz domain"/>
    <property type="match status" value="1"/>
</dbReference>
<gene>
    <name evidence="4" type="ORF">BEMITA_LOCUS6532</name>
</gene>
<dbReference type="Pfam" id="PF02170">
    <property type="entry name" value="PAZ"/>
    <property type="match status" value="1"/>
</dbReference>
<name>A0A9P0AC87_BEMTA</name>
<feature type="domain" description="PAZ" evidence="2">
    <location>
        <begin position="485"/>
        <end position="599"/>
    </location>
</feature>
<dbReference type="GO" id="GO:0003723">
    <property type="term" value="F:RNA binding"/>
    <property type="evidence" value="ECO:0007669"/>
    <property type="project" value="InterPro"/>
</dbReference>
<evidence type="ECO:0000259" key="2">
    <source>
        <dbReference type="PROSITE" id="PS50821"/>
    </source>
</evidence>
<dbReference type="InterPro" id="IPR003100">
    <property type="entry name" value="PAZ_dom"/>
</dbReference>
<dbReference type="GO" id="GO:0034587">
    <property type="term" value="P:piRNA processing"/>
    <property type="evidence" value="ECO:0007669"/>
    <property type="project" value="UniProtKB-ARBA"/>
</dbReference>
<feature type="compositionally biased region" description="Polar residues" evidence="1">
    <location>
        <begin position="146"/>
        <end position="159"/>
    </location>
</feature>
<dbReference type="InterPro" id="IPR012337">
    <property type="entry name" value="RNaseH-like_sf"/>
</dbReference>
<dbReference type="Pfam" id="PF02171">
    <property type="entry name" value="Piwi"/>
    <property type="match status" value="1"/>
</dbReference>
<sequence>MRRVREHENGREAIISRLDWTGPRGLKIQNNASGKKSESGPEAGQAVSGPSGQPDKKPFSLSSAGEGSSSSIAHEELPGGTLQKKVSDLRVSDTPPVKGTVLQSQPKNKHQKSTGFQQGQQHPQGRIDIQRPRSSQQRWRHQSRQEPQSQHSSQETQGGQPPRKQFHQKNQQQIRSAPPNQPGSHHPASSGVPSWEFQQNQVPQTAPLAQVSAWAQPRKNTGKSQQAGPAPQTPSSQSGKTRETKGAIPKQDVKDRTQQTHILSQSFTIPMRDPKQEFKKGNRKVLDVNLLPLNLNKLCEWIFHYDIATDPERPKRLLREVVDKFIKKHFPTFRPAFDGKKNLYTSKPLPFPGNRNVLEDTISVTNLEKPFDNVIEFRVAIKLAQKINTSEIKKFLNSKGTPHNVALPQSAIQAIDVILRAAPLASRALPIVPVGRNFFIEDRPRIVSLGGGLELWNGFYQSAILNWKPFLNIDVAHKGFPEPKPLIELYQEVCGIQSLDQTPYPIQKDRFRGFVTTLQIDYSLPGNSSSKRTHRIIGIGKCTRDLRFPLKDDGPEISVDEYFRTVKNYRIKYSNLPTVQVDPAAKNIYLPMELCSLKSGQVLHRKLDEKQTAVMVRKAAQPPEVRKEKILRAIQMAKYNQSPVVKDFGIEVNETMASVDARILETPSVEYAKPKQIIPRLGVWNAGEFLRSQALSNWFILNLDTSGRFPTKRSQLDKLCDELIRQGKAVGMVLRNPAGIVDLDTRDFKLVKSKIINLFKEWKENHAELVVVVLPDRGGQYYSMVKQCAELNVGILTQCLKSSTVQKRVNSATCKNILSKLNAKTNGVNHIVPAIHRPPVLQDPVMFVGIDVTHPSPDQTSIPSVAAVSASHDAKAFQYNMIWRLQNPREEIVRDLKNIIKEQLEFFHKKTGYKPEKIIVYRDGVLAAELTAIREACKEMPGEDYNPGITFLVVQKRHHVRFFPRQDIADQKTGNVPPGTIVDTEITHPRELDFYLVSHASLQGTARPTKYHRLWDDNDILEDELEKLTYYLCYLFTRCTRSVSYPAPTYYAHLAAFRARAYLENNPFRLQELEEFAKKNKIEENFLMASPMFFV</sequence>
<feature type="compositionally biased region" description="Low complexity" evidence="1">
    <location>
        <begin position="60"/>
        <end position="71"/>
    </location>
</feature>
<dbReference type="AlphaFoldDB" id="A0A9P0AC87"/>
<dbReference type="Gene3D" id="3.30.420.10">
    <property type="entry name" value="Ribonuclease H-like superfamily/Ribonuclease H"/>
    <property type="match status" value="1"/>
</dbReference>
<dbReference type="InterPro" id="IPR036085">
    <property type="entry name" value="PAZ_dom_sf"/>
</dbReference>
<feature type="compositionally biased region" description="Polar residues" evidence="1">
    <location>
        <begin position="113"/>
        <end position="123"/>
    </location>
</feature>
<dbReference type="CDD" id="cd02846">
    <property type="entry name" value="PAZ_argonaute_like"/>
    <property type="match status" value="1"/>
</dbReference>
<dbReference type="InterPro" id="IPR032474">
    <property type="entry name" value="Argonaute_N"/>
</dbReference>
<dbReference type="InterPro" id="IPR036397">
    <property type="entry name" value="RNaseH_sf"/>
</dbReference>
<proteinExistence type="predicted"/>
<dbReference type="Pfam" id="PF16488">
    <property type="entry name" value="ArgoL2"/>
    <property type="match status" value="1"/>
</dbReference>
<protein>
    <submittedName>
        <fullName evidence="4">Uncharacterized protein</fullName>
    </submittedName>
</protein>
<organism evidence="4 5">
    <name type="scientific">Bemisia tabaci</name>
    <name type="common">Sweetpotato whitefly</name>
    <name type="synonym">Aleurodes tabaci</name>
    <dbReference type="NCBI Taxonomy" id="7038"/>
    <lineage>
        <taxon>Eukaryota</taxon>
        <taxon>Metazoa</taxon>
        <taxon>Ecdysozoa</taxon>
        <taxon>Arthropoda</taxon>
        <taxon>Hexapoda</taxon>
        <taxon>Insecta</taxon>
        <taxon>Pterygota</taxon>
        <taxon>Neoptera</taxon>
        <taxon>Paraneoptera</taxon>
        <taxon>Hemiptera</taxon>
        <taxon>Sternorrhyncha</taxon>
        <taxon>Aleyrodoidea</taxon>
        <taxon>Aleyrodidae</taxon>
        <taxon>Aleyrodinae</taxon>
        <taxon>Bemisia</taxon>
    </lineage>
</organism>
<dbReference type="InterPro" id="IPR045246">
    <property type="entry name" value="Piwi_ago-like"/>
</dbReference>
<evidence type="ECO:0000313" key="5">
    <source>
        <dbReference type="Proteomes" id="UP001152759"/>
    </source>
</evidence>
<dbReference type="InterPro" id="IPR032472">
    <property type="entry name" value="ArgoL2"/>
</dbReference>
<dbReference type="SMART" id="SM01163">
    <property type="entry name" value="DUF1785"/>
    <property type="match status" value="1"/>
</dbReference>
<dbReference type="InterPro" id="IPR014811">
    <property type="entry name" value="ArgoL1"/>
</dbReference>
<dbReference type="Pfam" id="PF16486">
    <property type="entry name" value="ArgoN"/>
    <property type="match status" value="1"/>
</dbReference>
<dbReference type="EMBL" id="OU963864">
    <property type="protein sequence ID" value="CAH0387529.1"/>
    <property type="molecule type" value="Genomic_DNA"/>
</dbReference>